<feature type="compositionally biased region" description="Polar residues" evidence="1">
    <location>
        <begin position="588"/>
        <end position="600"/>
    </location>
</feature>
<organism evidence="2 3">
    <name type="scientific">Rhypophila decipiens</name>
    <dbReference type="NCBI Taxonomy" id="261697"/>
    <lineage>
        <taxon>Eukaryota</taxon>
        <taxon>Fungi</taxon>
        <taxon>Dikarya</taxon>
        <taxon>Ascomycota</taxon>
        <taxon>Pezizomycotina</taxon>
        <taxon>Sordariomycetes</taxon>
        <taxon>Sordariomycetidae</taxon>
        <taxon>Sordariales</taxon>
        <taxon>Naviculisporaceae</taxon>
        <taxon>Rhypophila</taxon>
    </lineage>
</organism>
<comment type="caution">
    <text evidence="2">The sequence shown here is derived from an EMBL/GenBank/DDBJ whole genome shotgun (WGS) entry which is preliminary data.</text>
</comment>
<dbReference type="AlphaFoldDB" id="A0AAN6XXW4"/>
<sequence length="646" mass="73055">MYTEVNGLQAVNLAAPAQRKEEFIARIGLKPSWIKCFFESSLLVKAFTLTCHKESPARAIRQEETLELPRTHGLEKASDCYLNKLAYLCSNTPDSGDITGISLLRDPENIFYVFGSNNRTSRELDEAVQFIRSLFQAVNVDDTVLDTQQEQLTNGLMTEILFFHRDRVKVYLNMLGKELARAVDMDKNHPSTPYLKRILPVVTDAREILGACEKSHPRSARHLQLNATAHEYVSTMQSLFPELEILKRRIGDFRDQSHGASYSWEASLDEILHFIGRLLSYTTAPAILLAARQTWPEIFADDVAILPISSSSPMPNPFPRSRQNSPPEDLINRLFTDVIERDTCLEQAQHLQHLTNRQLDFELRKQFECKSFKPYVHCEILVHDWIVRWAGGYPTTDMFFFRRKYIGVGKSTCQLCWSYLSNHNSAIGVRPSHGNVYTAWRMPDSYAALDFEAEQERIRVLHRVRDDMRQLCKRTLADGRARRKNGDSETSSSRPTVWGAFLDAPRSGLQDLESRMQRTRIEETDPRSRDDGGFEQAGETASVLAPVLLNVDVGCVGEDSDPNFIERVSGGDDLSRSTTSVDSVDDNGGSTSGVDESSLSGAEEDIPDKDIMAKQARDETEVESDGGGFVLYTGRRRKVKGKERVR</sequence>
<feature type="region of interest" description="Disordered" evidence="1">
    <location>
        <begin position="564"/>
        <end position="629"/>
    </location>
</feature>
<dbReference type="PANTHER" id="PTHR42037:SF1">
    <property type="match status" value="1"/>
</dbReference>
<proteinExistence type="predicted"/>
<evidence type="ECO:0000313" key="3">
    <source>
        <dbReference type="Proteomes" id="UP001301769"/>
    </source>
</evidence>
<keyword evidence="3" id="KW-1185">Reference proteome</keyword>
<reference evidence="2" key="2">
    <citation type="submission" date="2023-05" db="EMBL/GenBank/DDBJ databases">
        <authorList>
            <consortium name="Lawrence Berkeley National Laboratory"/>
            <person name="Steindorff A."/>
            <person name="Hensen N."/>
            <person name="Bonometti L."/>
            <person name="Westerberg I."/>
            <person name="Brannstrom I.O."/>
            <person name="Guillou S."/>
            <person name="Cros-Aarteil S."/>
            <person name="Calhoun S."/>
            <person name="Haridas S."/>
            <person name="Kuo A."/>
            <person name="Mondo S."/>
            <person name="Pangilinan J."/>
            <person name="Riley R."/>
            <person name="Labutti K."/>
            <person name="Andreopoulos B."/>
            <person name="Lipzen A."/>
            <person name="Chen C."/>
            <person name="Yanf M."/>
            <person name="Daum C."/>
            <person name="Ng V."/>
            <person name="Clum A."/>
            <person name="Ohm R."/>
            <person name="Martin F."/>
            <person name="Silar P."/>
            <person name="Natvig D."/>
            <person name="Lalanne C."/>
            <person name="Gautier V."/>
            <person name="Ament-Velasquez S.L."/>
            <person name="Kruys A."/>
            <person name="Hutchinson M.I."/>
            <person name="Powell A.J."/>
            <person name="Barry K."/>
            <person name="Miller A.N."/>
            <person name="Grigoriev I.V."/>
            <person name="Debuchy R."/>
            <person name="Gladieux P."/>
            <person name="Thoren M.H."/>
            <person name="Johannesson H."/>
        </authorList>
    </citation>
    <scope>NUCLEOTIDE SEQUENCE</scope>
    <source>
        <strain evidence="2">PSN293</strain>
    </source>
</reference>
<feature type="region of interest" description="Disordered" evidence="1">
    <location>
        <begin position="479"/>
        <end position="535"/>
    </location>
</feature>
<accession>A0AAN6XXW4</accession>
<dbReference type="Pfam" id="PF14441">
    <property type="entry name" value="OTT_1508_deam"/>
    <property type="match status" value="1"/>
</dbReference>
<dbReference type="InterPro" id="IPR027796">
    <property type="entry name" value="OTT_1508_deam-like"/>
</dbReference>
<feature type="compositionally biased region" description="Basic and acidic residues" evidence="1">
    <location>
        <begin position="512"/>
        <end position="532"/>
    </location>
</feature>
<dbReference type="Proteomes" id="UP001301769">
    <property type="component" value="Unassembled WGS sequence"/>
</dbReference>
<reference evidence="2" key="1">
    <citation type="journal article" date="2023" name="Mol. Phylogenet. Evol.">
        <title>Genome-scale phylogeny and comparative genomics of the fungal order Sordariales.</title>
        <authorList>
            <person name="Hensen N."/>
            <person name="Bonometti L."/>
            <person name="Westerberg I."/>
            <person name="Brannstrom I.O."/>
            <person name="Guillou S."/>
            <person name="Cros-Aarteil S."/>
            <person name="Calhoun S."/>
            <person name="Haridas S."/>
            <person name="Kuo A."/>
            <person name="Mondo S."/>
            <person name="Pangilinan J."/>
            <person name="Riley R."/>
            <person name="LaButti K."/>
            <person name="Andreopoulos B."/>
            <person name="Lipzen A."/>
            <person name="Chen C."/>
            <person name="Yan M."/>
            <person name="Daum C."/>
            <person name="Ng V."/>
            <person name="Clum A."/>
            <person name="Steindorff A."/>
            <person name="Ohm R.A."/>
            <person name="Martin F."/>
            <person name="Silar P."/>
            <person name="Natvig D.O."/>
            <person name="Lalanne C."/>
            <person name="Gautier V."/>
            <person name="Ament-Velasquez S.L."/>
            <person name="Kruys A."/>
            <person name="Hutchinson M.I."/>
            <person name="Powell A.J."/>
            <person name="Barry K."/>
            <person name="Miller A.N."/>
            <person name="Grigoriev I.V."/>
            <person name="Debuchy R."/>
            <person name="Gladieux P."/>
            <person name="Hiltunen Thoren M."/>
            <person name="Johannesson H."/>
        </authorList>
    </citation>
    <scope>NUCLEOTIDE SEQUENCE</scope>
    <source>
        <strain evidence="2">PSN293</strain>
    </source>
</reference>
<evidence type="ECO:0000256" key="1">
    <source>
        <dbReference type="SAM" id="MobiDB-lite"/>
    </source>
</evidence>
<dbReference type="EMBL" id="MU858388">
    <property type="protein sequence ID" value="KAK4206552.1"/>
    <property type="molecule type" value="Genomic_DNA"/>
</dbReference>
<protein>
    <submittedName>
        <fullName evidence="2">Uncharacterized protein</fullName>
    </submittedName>
</protein>
<gene>
    <name evidence="2" type="ORF">QBC37DRAFT_393396</name>
</gene>
<evidence type="ECO:0000313" key="2">
    <source>
        <dbReference type="EMBL" id="KAK4206552.1"/>
    </source>
</evidence>
<name>A0AAN6XXW4_9PEZI</name>
<dbReference type="PANTHER" id="PTHR42037">
    <property type="match status" value="1"/>
</dbReference>
<feature type="compositionally biased region" description="Basic and acidic residues" evidence="1">
    <location>
        <begin position="608"/>
        <end position="619"/>
    </location>
</feature>